<feature type="transmembrane region" description="Helical" evidence="1">
    <location>
        <begin position="89"/>
        <end position="109"/>
    </location>
</feature>
<keyword evidence="1" id="KW-0812">Transmembrane</keyword>
<reference evidence="2" key="1">
    <citation type="submission" date="2018-09" db="EMBL/GenBank/DDBJ databases">
        <authorList>
            <consortium name="GenomeTrakr network: Whole genome sequencing for foodborne pathogen traceback"/>
        </authorList>
    </citation>
    <scope>NUCLEOTIDE SEQUENCE</scope>
    <source>
        <strain evidence="2">FSIS21822039</strain>
    </source>
</reference>
<protein>
    <submittedName>
        <fullName evidence="2">Uncharacterized protein</fullName>
    </submittedName>
</protein>
<sequence length="110" mass="12969">MTLRTFIRTSSFLRFILTLIVMLVMFTCLALGLADLGIRYQPELTQLRLWMKETWWLWFLWRLMLYSATGWGIWRCYHSPNASQALRQSLVRIAVVSVGFAAICEYSVLR</sequence>
<evidence type="ECO:0000256" key="1">
    <source>
        <dbReference type="SAM" id="Phobius"/>
    </source>
</evidence>
<feature type="transmembrane region" description="Helical" evidence="1">
    <location>
        <begin position="54"/>
        <end position="77"/>
    </location>
</feature>
<proteinExistence type="predicted"/>
<keyword evidence="1" id="KW-1133">Transmembrane helix</keyword>
<dbReference type="EMBL" id="AAKSWE010000026">
    <property type="protein sequence ID" value="ECV0369075.1"/>
    <property type="molecule type" value="Genomic_DNA"/>
</dbReference>
<organism evidence="2">
    <name type="scientific">Salmonella enterica subsp. enterica serovar Albany</name>
    <dbReference type="NCBI Taxonomy" id="211968"/>
    <lineage>
        <taxon>Bacteria</taxon>
        <taxon>Pseudomonadati</taxon>
        <taxon>Pseudomonadota</taxon>
        <taxon>Gammaproteobacteria</taxon>
        <taxon>Enterobacterales</taxon>
        <taxon>Enterobacteriaceae</taxon>
        <taxon>Salmonella</taxon>
    </lineage>
</organism>
<name>A0A607YAN3_SALET</name>
<feature type="transmembrane region" description="Helical" evidence="1">
    <location>
        <begin position="12"/>
        <end position="34"/>
    </location>
</feature>
<comment type="caution">
    <text evidence="2">The sequence shown here is derived from an EMBL/GenBank/DDBJ whole genome shotgun (WGS) entry which is preliminary data.</text>
</comment>
<dbReference type="AlphaFoldDB" id="A0A607YAN3"/>
<gene>
    <name evidence="2" type="ORF">D3D97_20045</name>
</gene>
<evidence type="ECO:0000313" key="2">
    <source>
        <dbReference type="EMBL" id="ECV0369075.1"/>
    </source>
</evidence>
<keyword evidence="1" id="KW-0472">Membrane</keyword>
<accession>A0A607YAN3</accession>